<reference evidence="1 2" key="1">
    <citation type="submission" date="2024-01" db="EMBL/GenBank/DDBJ databases">
        <title>Unpublished Manusciprt.</title>
        <authorList>
            <person name="Duman M."/>
            <person name="Valdes E.G."/>
            <person name="Ajmi N."/>
            <person name="Altun S."/>
            <person name="Saticioglu I.B."/>
        </authorList>
    </citation>
    <scope>NUCLEOTIDE SEQUENCE [LARGE SCALE GENOMIC DNA]</scope>
    <source>
        <strain evidence="1 2">139P</strain>
    </source>
</reference>
<protein>
    <submittedName>
        <fullName evidence="1">Uncharacterized protein</fullName>
    </submittedName>
</protein>
<organism evidence="1 2">
    <name type="scientific">Pseudomonas soli</name>
    <dbReference type="NCBI Taxonomy" id="1306993"/>
    <lineage>
        <taxon>Bacteria</taxon>
        <taxon>Pseudomonadati</taxon>
        <taxon>Pseudomonadota</taxon>
        <taxon>Gammaproteobacteria</taxon>
        <taxon>Pseudomonadales</taxon>
        <taxon>Pseudomonadaceae</taxon>
        <taxon>Pseudomonas</taxon>
    </lineage>
</organism>
<evidence type="ECO:0000313" key="2">
    <source>
        <dbReference type="Proteomes" id="UP001329505"/>
    </source>
</evidence>
<sequence length="150" mass="16499">MYEVMLERVPDVALQAVLKVIVASAKTHSDLSLSADSEVQGGESLEAVTQRLHGSGESVCLSLRLWEFNVSNKVSLPLVLLRVIKWEDRLDIELSFNSTPADDLSDIMQALHAYVSGLAGRFSIPVFYGGMEPAIDNDTRYFTNETLGPL</sequence>
<dbReference type="EMBL" id="JAZDQQ010000008">
    <property type="protein sequence ID" value="MEE1880860.1"/>
    <property type="molecule type" value="Genomic_DNA"/>
</dbReference>
<keyword evidence="2" id="KW-1185">Reference proteome</keyword>
<evidence type="ECO:0000313" key="1">
    <source>
        <dbReference type="EMBL" id="MEE1880860.1"/>
    </source>
</evidence>
<accession>A0ABU7GPD5</accession>
<dbReference type="Proteomes" id="UP001329505">
    <property type="component" value="Unassembled WGS sequence"/>
</dbReference>
<comment type="caution">
    <text evidence="1">The sequence shown here is derived from an EMBL/GenBank/DDBJ whole genome shotgun (WGS) entry which is preliminary data.</text>
</comment>
<name>A0ABU7GPD5_9PSED</name>
<proteinExistence type="predicted"/>
<gene>
    <name evidence="1" type="ORF">V0R55_11860</name>
</gene>
<dbReference type="RefSeq" id="WP_330126081.1">
    <property type="nucleotide sequence ID" value="NZ_JAZDQQ010000008.1"/>
</dbReference>